<protein>
    <submittedName>
        <fullName evidence="1">Uncharacterized protein</fullName>
    </submittedName>
</protein>
<evidence type="ECO:0000313" key="1">
    <source>
        <dbReference type="EMBL" id="HJF93555.1"/>
    </source>
</evidence>
<organism evidence="1 2">
    <name type="scientific">Lachnoclostridium phocaeense</name>
    <dbReference type="NCBI Taxonomy" id="1871021"/>
    <lineage>
        <taxon>Bacteria</taxon>
        <taxon>Bacillati</taxon>
        <taxon>Bacillota</taxon>
        <taxon>Clostridia</taxon>
        <taxon>Lachnospirales</taxon>
        <taxon>Lachnospiraceae</taxon>
    </lineage>
</organism>
<comment type="caution">
    <text evidence="1">The sequence shown here is derived from an EMBL/GenBank/DDBJ whole genome shotgun (WGS) entry which is preliminary data.</text>
</comment>
<dbReference type="RefSeq" id="WP_033125166.1">
    <property type="nucleotide sequence ID" value="NZ_CAUGIN010000018.1"/>
</dbReference>
<dbReference type="Proteomes" id="UP000769156">
    <property type="component" value="Unassembled WGS sequence"/>
</dbReference>
<reference evidence="1" key="2">
    <citation type="submission" date="2021-09" db="EMBL/GenBank/DDBJ databases">
        <authorList>
            <person name="Gilroy R."/>
        </authorList>
    </citation>
    <scope>NUCLEOTIDE SEQUENCE</scope>
    <source>
        <strain evidence="1">ChiSjej5B23-16112</strain>
    </source>
</reference>
<proteinExistence type="predicted"/>
<dbReference type="AlphaFoldDB" id="A0A921HZ94"/>
<dbReference type="OrthoDB" id="1986162at2"/>
<sequence length="88" mass="10009">MVPVSKEELRKLVSQTTIETYEELTPQLIQLIQETNAKTELTEAQRQDEISLHMMGYIKSCTNEIIIEVLAEILGLEDEKKPVHIGGK</sequence>
<dbReference type="EMBL" id="DYVY01000037">
    <property type="protein sequence ID" value="HJF93555.1"/>
    <property type="molecule type" value="Genomic_DNA"/>
</dbReference>
<reference evidence="1" key="1">
    <citation type="journal article" date="2021" name="PeerJ">
        <title>Extensive microbial diversity within the chicken gut microbiome revealed by metagenomics and culture.</title>
        <authorList>
            <person name="Gilroy R."/>
            <person name="Ravi A."/>
            <person name="Getino M."/>
            <person name="Pursley I."/>
            <person name="Horton D.L."/>
            <person name="Alikhan N.F."/>
            <person name="Baker D."/>
            <person name="Gharbi K."/>
            <person name="Hall N."/>
            <person name="Watson M."/>
            <person name="Adriaenssens E.M."/>
            <person name="Foster-Nyarko E."/>
            <person name="Jarju S."/>
            <person name="Secka A."/>
            <person name="Antonio M."/>
            <person name="Oren A."/>
            <person name="Chaudhuri R.R."/>
            <person name="La Ragione R."/>
            <person name="Hildebrand F."/>
            <person name="Pallen M.J."/>
        </authorList>
    </citation>
    <scope>NUCLEOTIDE SEQUENCE</scope>
    <source>
        <strain evidence="1">ChiSjej5B23-16112</strain>
    </source>
</reference>
<evidence type="ECO:0000313" key="2">
    <source>
        <dbReference type="Proteomes" id="UP000769156"/>
    </source>
</evidence>
<name>A0A921HZ94_9FIRM</name>
<gene>
    <name evidence="1" type="ORF">K8V82_02045</name>
</gene>
<accession>A0A921HZ94</accession>